<sequence length="186" mass="19853">MSEGKAASSDGKARGDDRLPEPDGAQLPLSPDEIERHKVLPGWEGHYTAPPAGSTADPLDRPQLRPGPPGIQPLPSGGRSVDLKIAPGVLKKAASQIDDIYNHFYKPAASLEEPALKAVGALEGLESARAVRLAHRQWERQAGTVTAWLAHIAESLRASDGTYTRTDIAAGQSADHVRVRSALEDY</sequence>
<organism evidence="2">
    <name type="scientific">Streptomyces sp. NBC_01401</name>
    <dbReference type="NCBI Taxonomy" id="2903854"/>
    <lineage>
        <taxon>Bacteria</taxon>
        <taxon>Bacillati</taxon>
        <taxon>Actinomycetota</taxon>
        <taxon>Actinomycetes</taxon>
        <taxon>Kitasatosporales</taxon>
        <taxon>Streptomycetaceae</taxon>
        <taxon>Streptomyces</taxon>
    </lineage>
</organism>
<gene>
    <name evidence="2" type="ORF">OG626_29595</name>
</gene>
<protein>
    <submittedName>
        <fullName evidence="2">Uncharacterized protein</fullName>
    </submittedName>
</protein>
<evidence type="ECO:0000313" key="2">
    <source>
        <dbReference type="EMBL" id="WTY98760.1"/>
    </source>
</evidence>
<name>A0AAU3H294_9ACTN</name>
<dbReference type="Gene3D" id="1.10.287.1060">
    <property type="entry name" value="ESAT-6-like"/>
    <property type="match status" value="1"/>
</dbReference>
<dbReference type="EMBL" id="CP109535">
    <property type="protein sequence ID" value="WTY98760.1"/>
    <property type="molecule type" value="Genomic_DNA"/>
</dbReference>
<dbReference type="AlphaFoldDB" id="A0AAU3H294"/>
<dbReference type="SUPFAM" id="SSF140453">
    <property type="entry name" value="EsxAB dimer-like"/>
    <property type="match status" value="1"/>
</dbReference>
<accession>A0AAU3H294</accession>
<proteinExistence type="predicted"/>
<dbReference type="InterPro" id="IPR036689">
    <property type="entry name" value="ESAT-6-like_sf"/>
</dbReference>
<feature type="region of interest" description="Disordered" evidence="1">
    <location>
        <begin position="1"/>
        <end position="79"/>
    </location>
</feature>
<evidence type="ECO:0000256" key="1">
    <source>
        <dbReference type="SAM" id="MobiDB-lite"/>
    </source>
</evidence>
<reference evidence="2" key="1">
    <citation type="submission" date="2022-10" db="EMBL/GenBank/DDBJ databases">
        <title>The complete genomes of actinobacterial strains from the NBC collection.</title>
        <authorList>
            <person name="Joergensen T.S."/>
            <person name="Alvarez Arevalo M."/>
            <person name="Sterndorff E.B."/>
            <person name="Faurdal D."/>
            <person name="Vuksanovic O."/>
            <person name="Mourched A.-S."/>
            <person name="Charusanti P."/>
            <person name="Shaw S."/>
            <person name="Blin K."/>
            <person name="Weber T."/>
        </authorList>
    </citation>
    <scope>NUCLEOTIDE SEQUENCE</scope>
    <source>
        <strain evidence="2">NBC_01401</strain>
    </source>
</reference>
<feature type="compositionally biased region" description="Basic and acidic residues" evidence="1">
    <location>
        <begin position="11"/>
        <end position="21"/>
    </location>
</feature>